<dbReference type="Pfam" id="PF03119">
    <property type="entry name" value="DNA_ligase_ZBD"/>
    <property type="match status" value="1"/>
</dbReference>
<evidence type="ECO:0000256" key="10">
    <source>
        <dbReference type="HAMAP-Rule" id="MF_01588"/>
    </source>
</evidence>
<comment type="function">
    <text evidence="10">DNA ligase that catalyzes the formation of phosphodiester linkages between 5'-phosphoryl and 3'-hydroxyl groups in double-stranded DNA using NAD as a coenzyme and as the energy source for the reaction. It is essential for DNA replication and repair of damaged DNA.</text>
</comment>
<feature type="binding site" evidence="10">
    <location>
        <begin position="87"/>
        <end position="88"/>
    </location>
    <ligand>
        <name>NAD(+)</name>
        <dbReference type="ChEBI" id="CHEBI:57540"/>
    </ligand>
</feature>
<dbReference type="SMART" id="SM00532">
    <property type="entry name" value="LIGANc"/>
    <property type="match status" value="1"/>
</dbReference>
<dbReference type="Gene3D" id="2.40.50.140">
    <property type="entry name" value="Nucleic acid-binding proteins"/>
    <property type="match status" value="1"/>
</dbReference>
<dbReference type="SMART" id="SM00292">
    <property type="entry name" value="BRCT"/>
    <property type="match status" value="1"/>
</dbReference>
<proteinExistence type="inferred from homology"/>
<dbReference type="PANTHER" id="PTHR23389:SF9">
    <property type="entry name" value="DNA LIGASE"/>
    <property type="match status" value="1"/>
</dbReference>
<dbReference type="NCBIfam" id="TIGR00575">
    <property type="entry name" value="dnlj"/>
    <property type="match status" value="1"/>
</dbReference>
<dbReference type="SUPFAM" id="SSF52113">
    <property type="entry name" value="BRCT domain"/>
    <property type="match status" value="1"/>
</dbReference>
<dbReference type="Gene3D" id="1.10.150.20">
    <property type="entry name" value="5' to 3' exonuclease, C-terminal subdomain"/>
    <property type="match status" value="2"/>
</dbReference>
<dbReference type="HOGENOM" id="CLU_007764_2_0_14"/>
<dbReference type="InterPro" id="IPR004149">
    <property type="entry name" value="Znf_DNAligase_C4"/>
</dbReference>
<dbReference type="SUPFAM" id="SSF50249">
    <property type="entry name" value="Nucleic acid-binding proteins"/>
    <property type="match status" value="1"/>
</dbReference>
<evidence type="ECO:0000256" key="9">
    <source>
        <dbReference type="ARBA" id="ARBA00034005"/>
    </source>
</evidence>
<name>C4XEU9_MYCFP</name>
<dbReference type="Proteomes" id="UP000006810">
    <property type="component" value="Chromosome"/>
</dbReference>
<feature type="active site" description="N6-AMP-lysine intermediate" evidence="10">
    <location>
        <position position="120"/>
    </location>
</feature>
<dbReference type="InterPro" id="IPR018239">
    <property type="entry name" value="DNA_ligase_AS"/>
</dbReference>
<dbReference type="PIRSF" id="PIRSF001604">
    <property type="entry name" value="LigA"/>
    <property type="match status" value="1"/>
</dbReference>
<evidence type="ECO:0000256" key="3">
    <source>
        <dbReference type="ARBA" id="ARBA00022723"/>
    </source>
</evidence>
<dbReference type="AlphaFoldDB" id="C4XEU9"/>
<comment type="similarity">
    <text evidence="10">Belongs to the NAD-dependent DNA ligase family. LigA subfamily.</text>
</comment>
<dbReference type="GO" id="GO:0006260">
    <property type="term" value="P:DNA replication"/>
    <property type="evidence" value="ECO:0007669"/>
    <property type="project" value="UniProtKB-KW"/>
</dbReference>
<dbReference type="eggNOG" id="COG0272">
    <property type="taxonomic scope" value="Bacteria"/>
</dbReference>
<keyword evidence="4 10" id="KW-0227">DNA damage</keyword>
<dbReference type="InterPro" id="IPR013839">
    <property type="entry name" value="DNAligase_adenylation"/>
</dbReference>
<dbReference type="EMBL" id="AP009608">
    <property type="protein sequence ID" value="BAH69671.1"/>
    <property type="molecule type" value="Genomic_DNA"/>
</dbReference>
<dbReference type="HAMAP" id="MF_01588">
    <property type="entry name" value="DNA_ligase_A"/>
    <property type="match status" value="1"/>
</dbReference>
<dbReference type="PANTHER" id="PTHR23389">
    <property type="entry name" value="CHROMOSOME TRANSMISSION FIDELITY FACTOR 18"/>
    <property type="match status" value="1"/>
</dbReference>
<dbReference type="CDD" id="cd00114">
    <property type="entry name" value="LIGANc"/>
    <property type="match status" value="1"/>
</dbReference>
<protein>
    <recommendedName>
        <fullName evidence="10 11">DNA ligase</fullName>
        <ecNumber evidence="10 11">6.5.1.2</ecNumber>
    </recommendedName>
    <alternativeName>
        <fullName evidence="10">Polydeoxyribonucleotide synthase [NAD(+)]</fullName>
    </alternativeName>
</protein>
<dbReference type="InterPro" id="IPR036420">
    <property type="entry name" value="BRCT_dom_sf"/>
</dbReference>
<dbReference type="SUPFAM" id="SSF56091">
    <property type="entry name" value="DNA ligase/mRNA capping enzyme, catalytic domain"/>
    <property type="match status" value="1"/>
</dbReference>
<dbReference type="Gene3D" id="3.40.50.10190">
    <property type="entry name" value="BRCT domain"/>
    <property type="match status" value="1"/>
</dbReference>
<dbReference type="Pfam" id="PF03120">
    <property type="entry name" value="OB_DNA_ligase"/>
    <property type="match status" value="1"/>
</dbReference>
<dbReference type="InterPro" id="IPR033136">
    <property type="entry name" value="DNA_ligase_CS"/>
</dbReference>
<dbReference type="Pfam" id="PF01653">
    <property type="entry name" value="DNA_ligase_aden"/>
    <property type="match status" value="1"/>
</dbReference>
<dbReference type="PATRIC" id="fig|496833.3.peg.834"/>
<keyword evidence="3 10" id="KW-0479">Metal-binding</keyword>
<dbReference type="InterPro" id="IPR010994">
    <property type="entry name" value="RuvA_2-like"/>
</dbReference>
<dbReference type="InterPro" id="IPR001357">
    <property type="entry name" value="BRCT_dom"/>
</dbReference>
<evidence type="ECO:0000256" key="11">
    <source>
        <dbReference type="RuleBase" id="RU000618"/>
    </source>
</evidence>
<dbReference type="InterPro" id="IPR004150">
    <property type="entry name" value="NAD_DNA_ligase_OB"/>
</dbReference>
<keyword evidence="10" id="KW-0464">Manganese</keyword>
<feature type="binding site" evidence="10">
    <location>
        <position position="405"/>
    </location>
    <ligand>
        <name>Zn(2+)</name>
        <dbReference type="ChEBI" id="CHEBI:29105"/>
    </ligand>
</feature>
<keyword evidence="7 10" id="KW-0520">NAD</keyword>
<evidence type="ECO:0000256" key="4">
    <source>
        <dbReference type="ARBA" id="ARBA00022763"/>
    </source>
</evidence>
<feature type="binding site" evidence="10">
    <location>
        <position position="428"/>
    </location>
    <ligand>
        <name>Zn(2+)</name>
        <dbReference type="ChEBI" id="CHEBI:29105"/>
    </ligand>
</feature>
<keyword evidence="1 10" id="KW-0436">Ligase</keyword>
<comment type="catalytic activity">
    <reaction evidence="9 10 11">
        <text>NAD(+) + (deoxyribonucleotide)n-3'-hydroxyl + 5'-phospho-(deoxyribonucleotide)m = (deoxyribonucleotide)n+m + AMP + beta-nicotinamide D-nucleotide.</text>
        <dbReference type="EC" id="6.5.1.2"/>
    </reaction>
</comment>
<keyword evidence="8 10" id="KW-0234">DNA repair</keyword>
<dbReference type="GO" id="GO:0005829">
    <property type="term" value="C:cytosol"/>
    <property type="evidence" value="ECO:0007669"/>
    <property type="project" value="TreeGrafter"/>
</dbReference>
<feature type="binding site" evidence="10">
    <location>
        <position position="141"/>
    </location>
    <ligand>
        <name>NAD(+)</name>
        <dbReference type="ChEBI" id="CHEBI:57540"/>
    </ligand>
</feature>
<dbReference type="PROSITE" id="PS50172">
    <property type="entry name" value="BRCT"/>
    <property type="match status" value="1"/>
</dbReference>
<evidence type="ECO:0000256" key="7">
    <source>
        <dbReference type="ARBA" id="ARBA00023027"/>
    </source>
</evidence>
<evidence type="ECO:0000313" key="13">
    <source>
        <dbReference type="EMBL" id="BAH69671.1"/>
    </source>
</evidence>
<feature type="domain" description="BRCT" evidence="12">
    <location>
        <begin position="588"/>
        <end position="664"/>
    </location>
</feature>
<comment type="cofactor">
    <cofactor evidence="10">
        <name>Mg(2+)</name>
        <dbReference type="ChEBI" id="CHEBI:18420"/>
    </cofactor>
    <cofactor evidence="10">
        <name>Mn(2+)</name>
        <dbReference type="ChEBI" id="CHEBI:29035"/>
    </cofactor>
</comment>
<accession>C4XEU9</accession>
<feature type="binding site" evidence="10">
    <location>
        <position position="314"/>
    </location>
    <ligand>
        <name>NAD(+)</name>
        <dbReference type="ChEBI" id="CHEBI:57540"/>
    </ligand>
</feature>
<dbReference type="PROSITE" id="PS01056">
    <property type="entry name" value="DNA_LIGASE_N2"/>
    <property type="match status" value="1"/>
</dbReference>
<feature type="binding site" evidence="10">
    <location>
        <begin position="38"/>
        <end position="42"/>
    </location>
    <ligand>
        <name>NAD(+)</name>
        <dbReference type="ChEBI" id="CHEBI:57540"/>
    </ligand>
</feature>
<keyword evidence="6 10" id="KW-0460">Magnesium</keyword>
<feature type="binding site" evidence="10">
    <location>
        <position position="175"/>
    </location>
    <ligand>
        <name>NAD(+)</name>
        <dbReference type="ChEBI" id="CHEBI:57540"/>
    </ligand>
</feature>
<feature type="binding site" evidence="10">
    <location>
        <position position="408"/>
    </location>
    <ligand>
        <name>Zn(2+)</name>
        <dbReference type="ChEBI" id="CHEBI:29105"/>
    </ligand>
</feature>
<feature type="binding site" evidence="10">
    <location>
        <position position="118"/>
    </location>
    <ligand>
        <name>NAD(+)</name>
        <dbReference type="ChEBI" id="CHEBI:57540"/>
    </ligand>
</feature>
<dbReference type="Gene3D" id="1.10.287.610">
    <property type="entry name" value="Helix hairpin bin"/>
    <property type="match status" value="1"/>
</dbReference>
<dbReference type="NCBIfam" id="NF005932">
    <property type="entry name" value="PRK07956.1"/>
    <property type="match status" value="1"/>
</dbReference>
<keyword evidence="5 10" id="KW-0862">Zinc</keyword>
<dbReference type="GO" id="GO:0003911">
    <property type="term" value="F:DNA ligase (NAD+) activity"/>
    <property type="evidence" value="ECO:0007669"/>
    <property type="project" value="UniProtKB-UniRule"/>
</dbReference>
<dbReference type="CDD" id="cd17748">
    <property type="entry name" value="BRCT_DNA_ligase_like"/>
    <property type="match status" value="1"/>
</dbReference>
<organism evidence="13 14">
    <name type="scientific">Mycoplasmopsis fermentans (strain ATCC 19989 / NBRC 14854 / NCTC 10117 / PG18)</name>
    <name type="common">Mycoplasma fermentans</name>
    <dbReference type="NCBI Taxonomy" id="496833"/>
    <lineage>
        <taxon>Bacteria</taxon>
        <taxon>Bacillati</taxon>
        <taxon>Mycoplasmatota</taxon>
        <taxon>Mycoplasmoidales</taxon>
        <taxon>Metamycoplasmataceae</taxon>
        <taxon>Mycoplasmopsis</taxon>
    </lineage>
</organism>
<evidence type="ECO:0000256" key="8">
    <source>
        <dbReference type="ARBA" id="ARBA00023204"/>
    </source>
</evidence>
<dbReference type="InterPro" id="IPR012340">
    <property type="entry name" value="NA-bd_OB-fold"/>
</dbReference>
<dbReference type="Pfam" id="PF00533">
    <property type="entry name" value="BRCT"/>
    <property type="match status" value="1"/>
</dbReference>
<gene>
    <name evidence="10" type="primary">ligA</name>
    <name evidence="13" type="ordered locus">MBIO_0406</name>
</gene>
<feature type="binding site" evidence="10">
    <location>
        <position position="423"/>
    </location>
    <ligand>
        <name>Zn(2+)</name>
        <dbReference type="ChEBI" id="CHEBI:29105"/>
    </ligand>
</feature>
<dbReference type="SUPFAM" id="SSF47781">
    <property type="entry name" value="RuvA domain 2-like"/>
    <property type="match status" value="1"/>
</dbReference>
<dbReference type="Pfam" id="PF12826">
    <property type="entry name" value="HHH_2"/>
    <property type="match status" value="1"/>
</dbReference>
<evidence type="ECO:0000256" key="6">
    <source>
        <dbReference type="ARBA" id="ARBA00022842"/>
    </source>
</evidence>
<dbReference type="EC" id="6.5.1.2" evidence="10 11"/>
<dbReference type="Gene3D" id="3.30.470.30">
    <property type="entry name" value="DNA ligase/mRNA capping enzyme"/>
    <property type="match status" value="1"/>
</dbReference>
<evidence type="ECO:0000313" key="14">
    <source>
        <dbReference type="Proteomes" id="UP000006810"/>
    </source>
</evidence>
<evidence type="ECO:0000256" key="5">
    <source>
        <dbReference type="ARBA" id="ARBA00022833"/>
    </source>
</evidence>
<keyword evidence="2 10" id="KW-0235">DNA replication</keyword>
<dbReference type="GO" id="GO:0046872">
    <property type="term" value="F:metal ion binding"/>
    <property type="evidence" value="ECO:0007669"/>
    <property type="project" value="UniProtKB-KW"/>
</dbReference>
<dbReference type="PROSITE" id="PS01055">
    <property type="entry name" value="DNA_LIGASE_N1"/>
    <property type="match status" value="1"/>
</dbReference>
<keyword evidence="14" id="KW-1185">Reference proteome</keyword>
<dbReference type="InterPro" id="IPR001679">
    <property type="entry name" value="DNA_ligase"/>
</dbReference>
<dbReference type="InterPro" id="IPR041663">
    <property type="entry name" value="DisA/LigA_HHH"/>
</dbReference>
<reference evidence="13 14" key="1">
    <citation type="journal article" date="2009" name="Curr. Microbiol.">
        <title>Molecular cloning and expression of a novel cholinephosphotransferase involved in glycoglycerophospholipid biosynthesis of Mycoplasma fermentans.</title>
        <authorList>
            <person name="Ishida N."/>
            <person name="Irikura D."/>
            <person name="Matsuda K."/>
            <person name="Sato S."/>
            <person name="Asano K."/>
        </authorList>
    </citation>
    <scope>NUCLEOTIDE SEQUENCE [LARGE SCALE GENOMIC DNA]</scope>
    <source>
        <strain evidence="14">ATCC 19989 / NBRC 14854 / NCTC 10117 / PG18</strain>
    </source>
</reference>
<evidence type="ECO:0000256" key="2">
    <source>
        <dbReference type="ARBA" id="ARBA00022705"/>
    </source>
</evidence>
<dbReference type="InterPro" id="IPR013840">
    <property type="entry name" value="DNAligase_N"/>
</dbReference>
<evidence type="ECO:0000259" key="12">
    <source>
        <dbReference type="PROSITE" id="PS50172"/>
    </source>
</evidence>
<evidence type="ECO:0000256" key="1">
    <source>
        <dbReference type="ARBA" id="ARBA00022598"/>
    </source>
</evidence>
<dbReference type="GO" id="GO:0006281">
    <property type="term" value="P:DNA repair"/>
    <property type="evidence" value="ECO:0007669"/>
    <property type="project" value="UniProtKB-KW"/>
</dbReference>
<sequence>MRRAMNALDIKKKIIELSNKLNQWNKEYYQDNNPSVSDFEYDKALQELEQLEKKYPQFIYVNSPTQKLGSFADNKFKKVVHQKPMLSLSKAYDYSEIEKYVNNIEKLVPIEDINFSIEPKIDGLSISLHYNHGFLNQALTRGDGHEGEDVTENIYQIASIPKIINYDAELEVRGEVFLPKAEFQRLNENLIKAGEKPFSNPRNAASGTLRQLDPTIVKNRQLASFLYELVEPQKHNITTQEQALEFFQKLNIPTNPYHKVVEVEELEEAISFFAEMKNKLNYDADGLVIKLNNLTYWNKMGKTAKFPKHSIAFKYEVETAISTIKDIKTTVGRTGKITYVASLEPVELNQTIVRAATLHNYNFIEDLNININDQVQIVKAGEIIPKVLALVKKQSKGVFGKTLECPSCGSVLVEIEDNVDQFCVNKNCPEMTINAIYHFASRKSLNIVGLGLITVKDFYKHNLVKSIEDIFNLHKHKDELLKLERYAELKVNNLLTNIGKAKDSTFSKVLFALGIKHVGERAAKLISKQYHNFDELICEKDELAKISAINNIGPKILDSLKEYLKNEENVKLLRKFDEIFNYQKIATVASEKLINLSFVITGKLSNSRDHYVDLVEANGGKVSSSVSSKTSFLLVGEDAGSKLDKAKKLNIAIINEEQFNEMLK</sequence>
<feature type="binding site" evidence="10">
    <location>
        <position position="290"/>
    </location>
    <ligand>
        <name>NAD(+)</name>
        <dbReference type="ChEBI" id="CHEBI:57540"/>
    </ligand>
</feature>
<dbReference type="KEGG" id="mfp:MBIO_0406"/>